<protein>
    <submittedName>
        <fullName evidence="2">Uncharacterized protein</fullName>
    </submittedName>
</protein>
<evidence type="ECO:0000313" key="2">
    <source>
        <dbReference type="EMBL" id="KRY74816.1"/>
    </source>
</evidence>
<dbReference type="EMBL" id="JYDR01000022">
    <property type="protein sequence ID" value="KRY74816.1"/>
    <property type="molecule type" value="Genomic_DNA"/>
</dbReference>
<feature type="compositionally biased region" description="Polar residues" evidence="1">
    <location>
        <begin position="133"/>
        <end position="144"/>
    </location>
</feature>
<dbReference type="AlphaFoldDB" id="A0A0V1EM15"/>
<sequence>MAEYGRRPEAVLVGNRASCALLWWLLIAQCNKQLKRLSGVCVSIRPVRESVQMSTIGACFFLPPAFCPEMDPTEWVMKVEDFCASGVPASNYGIVGRYGLEELTERLTERFHALHQRETRAIYPAIRSGDSRAGTQSQRNNVEGSLSGDLAAGTADPRRSSRAGHQDHPGGRKLPGETAAARRHYEAGEHRGGPAHRSLDLRGIQPDASTVAVGTTSDVTAFSYALELDRQVHSAVDQLIADSWP</sequence>
<feature type="compositionally biased region" description="Basic and acidic residues" evidence="1">
    <location>
        <begin position="156"/>
        <end position="170"/>
    </location>
</feature>
<accession>A0A0V1EM15</accession>
<feature type="region of interest" description="Disordered" evidence="1">
    <location>
        <begin position="125"/>
        <end position="203"/>
    </location>
</feature>
<dbReference type="Proteomes" id="UP000054632">
    <property type="component" value="Unassembled WGS sequence"/>
</dbReference>
<reference evidence="2 3" key="1">
    <citation type="submission" date="2015-01" db="EMBL/GenBank/DDBJ databases">
        <title>Evolution of Trichinella species and genotypes.</title>
        <authorList>
            <person name="Korhonen P.K."/>
            <person name="Edoardo P."/>
            <person name="Giuseppe L.R."/>
            <person name="Gasser R.B."/>
        </authorList>
    </citation>
    <scope>NUCLEOTIDE SEQUENCE [LARGE SCALE GENOMIC DNA]</scope>
    <source>
        <strain evidence="2">ISS13</strain>
    </source>
</reference>
<proteinExistence type="predicted"/>
<evidence type="ECO:0000313" key="3">
    <source>
        <dbReference type="Proteomes" id="UP000054632"/>
    </source>
</evidence>
<organism evidence="2 3">
    <name type="scientific">Trichinella pseudospiralis</name>
    <name type="common">Parasitic roundworm</name>
    <dbReference type="NCBI Taxonomy" id="6337"/>
    <lineage>
        <taxon>Eukaryota</taxon>
        <taxon>Metazoa</taxon>
        <taxon>Ecdysozoa</taxon>
        <taxon>Nematoda</taxon>
        <taxon>Enoplea</taxon>
        <taxon>Dorylaimia</taxon>
        <taxon>Trichinellida</taxon>
        <taxon>Trichinellidae</taxon>
        <taxon>Trichinella</taxon>
    </lineage>
</organism>
<gene>
    <name evidence="2" type="ORF">T4A_2588</name>
</gene>
<feature type="compositionally biased region" description="Basic and acidic residues" evidence="1">
    <location>
        <begin position="183"/>
        <end position="200"/>
    </location>
</feature>
<comment type="caution">
    <text evidence="2">The sequence shown here is derived from an EMBL/GenBank/DDBJ whole genome shotgun (WGS) entry which is preliminary data.</text>
</comment>
<name>A0A0V1EM15_TRIPS</name>
<evidence type="ECO:0000256" key="1">
    <source>
        <dbReference type="SAM" id="MobiDB-lite"/>
    </source>
</evidence>